<dbReference type="RefSeq" id="WP_387716504.1">
    <property type="nucleotide sequence ID" value="NZ_JBIAPI010000002.1"/>
</dbReference>
<proteinExistence type="predicted"/>
<feature type="region of interest" description="Disordered" evidence="1">
    <location>
        <begin position="349"/>
        <end position="369"/>
    </location>
</feature>
<dbReference type="Proteomes" id="UP001601948">
    <property type="component" value="Unassembled WGS sequence"/>
</dbReference>
<evidence type="ECO:0000313" key="3">
    <source>
        <dbReference type="Proteomes" id="UP001601948"/>
    </source>
</evidence>
<name>A0ABW6QQC0_9NOCA</name>
<protein>
    <submittedName>
        <fullName evidence="2">DUF4913 domain-containing protein</fullName>
    </submittedName>
</protein>
<dbReference type="EMBL" id="JBIAPI010000002">
    <property type="protein sequence ID" value="MFF3223422.1"/>
    <property type="molecule type" value="Genomic_DNA"/>
</dbReference>
<gene>
    <name evidence="2" type="ORF">ACFYV7_11580</name>
</gene>
<accession>A0ABW6QQC0</accession>
<dbReference type="InterPro" id="IPR032584">
    <property type="entry name" value="DUF4913"/>
</dbReference>
<organism evidence="2 3">
    <name type="scientific">Nocardia suismassiliense</name>
    <dbReference type="NCBI Taxonomy" id="2077092"/>
    <lineage>
        <taxon>Bacteria</taxon>
        <taxon>Bacillati</taxon>
        <taxon>Actinomycetota</taxon>
        <taxon>Actinomycetes</taxon>
        <taxon>Mycobacteriales</taxon>
        <taxon>Nocardiaceae</taxon>
        <taxon>Nocardia</taxon>
    </lineage>
</organism>
<sequence length="369" mass="42370">MHDQQSPIYADVVGFVENYLSLVYRRQVNENSDTVWCPEWWQHAEAIARLDVVWRAWEQNRLHARTSGGMWLLEHADPHMTKLLDPRGPFRYCGTPNGHLNLLGPLPLKSPPGGMFRLPTAKSSETATGSGTSLVYGEVVDFVENYLSLVYRRLVNEYSDIVWCPEWWKHAEAIVRLDVVWRSWEHYRRDAGIGSSTWFLEHADPHMNRLFDQRGPFRYCGTKDGHQDMLGPLPLKSPPHDMFGISAVADSQTGTGDAVPTTFAGVVDFVENYLSLVYRRQVNENSDIVWCPEWWQHAEAIARLDALWRAWENYRLDARTGLSMWFLDHADLHMRRLFDRGGPFRHCGSESGHQDMLGPLPLVSPVRGS</sequence>
<comment type="caution">
    <text evidence="2">The sequence shown here is derived from an EMBL/GenBank/DDBJ whole genome shotgun (WGS) entry which is preliminary data.</text>
</comment>
<reference evidence="2 3" key="1">
    <citation type="submission" date="2024-10" db="EMBL/GenBank/DDBJ databases">
        <title>The Natural Products Discovery Center: Release of the First 8490 Sequenced Strains for Exploring Actinobacteria Biosynthetic Diversity.</title>
        <authorList>
            <person name="Kalkreuter E."/>
            <person name="Kautsar S.A."/>
            <person name="Yang D."/>
            <person name="Bader C.D."/>
            <person name="Teijaro C.N."/>
            <person name="Fluegel L."/>
            <person name="Davis C.M."/>
            <person name="Simpson J.R."/>
            <person name="Lauterbach L."/>
            <person name="Steele A.D."/>
            <person name="Gui C."/>
            <person name="Meng S."/>
            <person name="Li G."/>
            <person name="Viehrig K."/>
            <person name="Ye F."/>
            <person name="Su P."/>
            <person name="Kiefer A.F."/>
            <person name="Nichols A."/>
            <person name="Cepeda A.J."/>
            <person name="Yan W."/>
            <person name="Fan B."/>
            <person name="Jiang Y."/>
            <person name="Adhikari A."/>
            <person name="Zheng C.-J."/>
            <person name="Schuster L."/>
            <person name="Cowan T.M."/>
            <person name="Smanski M.J."/>
            <person name="Chevrette M.G."/>
            <person name="De Carvalho L.P.S."/>
            <person name="Shen B."/>
        </authorList>
    </citation>
    <scope>NUCLEOTIDE SEQUENCE [LARGE SCALE GENOMIC DNA]</scope>
    <source>
        <strain evidence="2 3">NPDC003040</strain>
    </source>
</reference>
<evidence type="ECO:0000313" key="2">
    <source>
        <dbReference type="EMBL" id="MFF3223422.1"/>
    </source>
</evidence>
<evidence type="ECO:0000256" key="1">
    <source>
        <dbReference type="SAM" id="MobiDB-lite"/>
    </source>
</evidence>
<keyword evidence="3" id="KW-1185">Reference proteome</keyword>
<dbReference type="Pfam" id="PF16259">
    <property type="entry name" value="DUF4913"/>
    <property type="match status" value="3"/>
</dbReference>